<dbReference type="Pfam" id="PF00618">
    <property type="entry name" value="RasGEF_N"/>
    <property type="match status" value="1"/>
</dbReference>
<dbReference type="CDD" id="cd00155">
    <property type="entry name" value="RasGEF"/>
    <property type="match status" value="1"/>
</dbReference>
<dbReference type="OrthoDB" id="6585768at2759"/>
<dbReference type="InterPro" id="IPR027417">
    <property type="entry name" value="P-loop_NTPase"/>
</dbReference>
<feature type="domain" description="DEP" evidence="5">
    <location>
        <begin position="260"/>
        <end position="335"/>
    </location>
</feature>
<dbReference type="SMART" id="SM00229">
    <property type="entry name" value="RasGEFN"/>
    <property type="match status" value="1"/>
</dbReference>
<dbReference type="GO" id="GO:0003924">
    <property type="term" value="F:GTPase activity"/>
    <property type="evidence" value="ECO:0007669"/>
    <property type="project" value="InterPro"/>
</dbReference>
<dbReference type="InterPro" id="IPR000595">
    <property type="entry name" value="cNMP-bd_dom"/>
</dbReference>
<dbReference type="Gene3D" id="1.20.870.10">
    <property type="entry name" value="Son of sevenless (SoS) protein Chain: S domain 1"/>
    <property type="match status" value="1"/>
</dbReference>
<dbReference type="InterPro" id="IPR029071">
    <property type="entry name" value="Ubiquitin-like_domsf"/>
</dbReference>
<evidence type="ECO:0000259" key="3">
    <source>
        <dbReference type="PROSITE" id="PS50009"/>
    </source>
</evidence>
<dbReference type="SMART" id="SM00175">
    <property type="entry name" value="RAB"/>
    <property type="match status" value="1"/>
</dbReference>
<reference evidence="7 8" key="1">
    <citation type="submission" date="2018-04" db="EMBL/GenBank/DDBJ databases">
        <title>The genome of golden apple snail Pomacea canaliculata provides insight into stress tolerance and invasive adaptation.</title>
        <authorList>
            <person name="Liu C."/>
            <person name="Liu B."/>
            <person name="Ren Y."/>
            <person name="Zhang Y."/>
            <person name="Wang H."/>
            <person name="Li S."/>
            <person name="Jiang F."/>
            <person name="Yin L."/>
            <person name="Zhang G."/>
            <person name="Qian W."/>
            <person name="Fan W."/>
        </authorList>
    </citation>
    <scope>NUCLEOTIDE SEQUENCE [LARGE SCALE GENOMIC DNA]</scope>
    <source>
        <strain evidence="7">SZHN2017</strain>
        <tissue evidence="7">Muscle</tissue>
    </source>
</reference>
<dbReference type="Gene3D" id="1.10.10.10">
    <property type="entry name" value="Winged helix-like DNA-binding domain superfamily/Winged helix DNA-binding domain"/>
    <property type="match status" value="1"/>
</dbReference>
<dbReference type="CDD" id="cd04437">
    <property type="entry name" value="DEP_Epac"/>
    <property type="match status" value="1"/>
</dbReference>
<dbReference type="Pfam" id="PF00617">
    <property type="entry name" value="RasGEF"/>
    <property type="match status" value="1"/>
</dbReference>
<dbReference type="SMART" id="SM00049">
    <property type="entry name" value="DEP"/>
    <property type="match status" value="1"/>
</dbReference>
<evidence type="ECO:0000313" key="7">
    <source>
        <dbReference type="EMBL" id="PVD30764.1"/>
    </source>
</evidence>
<dbReference type="NCBIfam" id="TIGR00231">
    <property type="entry name" value="small_GTP"/>
    <property type="match status" value="1"/>
</dbReference>
<sequence>MEGVCPRSPGARANALNKGTSYEDDCSFLSSVPDLTRQLHREVRQGRQGGPSERTAEDLDVIHSKLKELKVLEKFHPFLLQQLCYYGFYECLEKGITLFRQGDVGTNWYTVLTGSLAVLTSDSTRPKVHQDGVMLCIVGPGTSFGEGILTGKPHSVTVVTKDTTELLRVELKDFKVLWEVSRNIASSPLTVLSSRNKQQMESAVTPLSALPCLSEDMRKLNCNQFVEPGDTIPNPAAPITTFPSEKVAHAAHVLRTVLMTSAPYMIRDRKFHLRTYRRCMVGSEMTDWLLSQNTLVQTRQQGVGMWQVLLEEGVLVHVCHEHQFKDKYLFYRFTTDDQGTGVTPSAADRKACEEQLQDTLLMLAKIGPDAMMRMILRKPGADRTFEEIEIIYEELLHISALSHLSCMVKRELASVIVFESHPKAGTVLFNQGDEGKSWYIILKGSVNVVIYGKGIVSTLQEGDDFGKLALVNDAPRAATIVLKEDNCHFLRVDKDDFNRILRDVEANTVRLKEHGQDVLLLEKIPVTVPTTGGSFHSQYKYSVMAGTPEKMFEYLLETLIDNKNTFLQDFLLTYVIFMSDESLCQAINNQYLFIHNIYLDQEAVDFILSHKKGVVQFVLEWYNVAGDAFLENPAITKFLKVMHLNIYLINLQYTACMVSIFLTSSIFVLYSTTSTGRPTKKKATHSLIISRKSSLKSQQGSEKKRPIKAKDENIFKVYCADHTYSTLRLPMDSTVKEIIIAARDKLCLGDDPVLCEVKSTGERIVFRDEDICITTSLSLNGRLFITPPEHLDALTPLPEQEGPSTGTSNTLEMMSTKELAYHMTCYDWELFSCIHEYELIYHVFGPSKFGRITANLDLFLRRFNEVQFWVVTEMLLVTNVSKRVQLLRKLIKLASHCKDFQNLHSFFAIVMGLSNIAVSRLSQTWEKLPGKLKKLFEEFETIMDPSRNHRVYRLTVAKMAPPIIPFMPLLMKDMTFTHDGNKTYFDNLVNFEKMHMIAQTLRTVGYCRSQPLHSEDEGPDKQLKLIVMGDGASGKTSLCMRYTQEHFKKEYGQTVGLDFFLKRIVLPGGVNVALEVWDIGGQTMGSAMLSNYIFGAHGVLLVYDITNYSSFENMEDWYNSVKKICIGGRLPHIALVGNKIDLEHMRTVKQDRHQKFVQEHGLTSYFVSAKTGDSVNLCFQRVAADILNIKLTKPEVEQQRVVKAEVIQYSNEMAAALPKAQETKSSFCSVQ</sequence>
<dbReference type="Proteomes" id="UP000245119">
    <property type="component" value="Linkage Group LG5"/>
</dbReference>
<dbReference type="GO" id="GO:0007265">
    <property type="term" value="P:Ras protein signal transduction"/>
    <property type="evidence" value="ECO:0007669"/>
    <property type="project" value="TreeGrafter"/>
</dbReference>
<dbReference type="SUPFAM" id="SSF48366">
    <property type="entry name" value="Ras GEF"/>
    <property type="match status" value="1"/>
</dbReference>
<dbReference type="FunFam" id="2.60.120.10:FF:000015">
    <property type="entry name" value="Rap guanine nucleotide exchange factor 4"/>
    <property type="match status" value="1"/>
</dbReference>
<dbReference type="InterPro" id="IPR000591">
    <property type="entry name" value="DEP_dom"/>
</dbReference>
<evidence type="ECO:0000259" key="6">
    <source>
        <dbReference type="PROSITE" id="PS50212"/>
    </source>
</evidence>
<dbReference type="InterPro" id="IPR036388">
    <property type="entry name" value="WH-like_DNA-bd_sf"/>
</dbReference>
<dbReference type="FunFam" id="3.40.50.300:FF:001508">
    <property type="entry name" value="Small GTP-binding protein Rab28, putative"/>
    <property type="match status" value="1"/>
</dbReference>
<dbReference type="Pfam" id="PF00610">
    <property type="entry name" value="DEP"/>
    <property type="match status" value="1"/>
</dbReference>
<dbReference type="Gene3D" id="1.10.840.10">
    <property type="entry name" value="Ras guanine-nucleotide exchange factors catalytic domain"/>
    <property type="match status" value="1"/>
</dbReference>
<dbReference type="EMBL" id="PZQS01000005">
    <property type="protein sequence ID" value="PVD30764.1"/>
    <property type="molecule type" value="Genomic_DNA"/>
</dbReference>
<dbReference type="CDD" id="cd00038">
    <property type="entry name" value="CAP_ED"/>
    <property type="match status" value="2"/>
</dbReference>
<dbReference type="AlphaFoldDB" id="A0A2T7PBG6"/>
<evidence type="ECO:0008006" key="9">
    <source>
        <dbReference type="Google" id="ProtNLM"/>
    </source>
</evidence>
<dbReference type="InterPro" id="IPR005225">
    <property type="entry name" value="Small_GTP-bd"/>
</dbReference>
<dbReference type="PRINTS" id="PR00449">
    <property type="entry name" value="RASTRNSFRMNG"/>
</dbReference>
<dbReference type="SUPFAM" id="SSF54236">
    <property type="entry name" value="Ubiquitin-like"/>
    <property type="match status" value="1"/>
</dbReference>
<feature type="domain" description="Ras-GEF" evidence="3">
    <location>
        <begin position="815"/>
        <end position="1041"/>
    </location>
</feature>
<dbReference type="InterPro" id="IPR036964">
    <property type="entry name" value="RASGEF_cat_dom_sf"/>
</dbReference>
<evidence type="ECO:0000259" key="4">
    <source>
        <dbReference type="PROSITE" id="PS50042"/>
    </source>
</evidence>
<evidence type="ECO:0000256" key="1">
    <source>
        <dbReference type="ARBA" id="ARBA00022658"/>
    </source>
</evidence>
<dbReference type="PROSITE" id="PS00720">
    <property type="entry name" value="RASGEF"/>
    <property type="match status" value="1"/>
</dbReference>
<dbReference type="InterPro" id="IPR036390">
    <property type="entry name" value="WH_DNA-bd_sf"/>
</dbReference>
<dbReference type="InterPro" id="IPR014710">
    <property type="entry name" value="RmlC-like_jellyroll"/>
</dbReference>
<comment type="caution">
    <text evidence="7">The sequence shown here is derived from an EMBL/GenBank/DDBJ whole genome shotgun (WGS) entry which is preliminary data.</text>
</comment>
<dbReference type="InterPro" id="IPR008937">
    <property type="entry name" value="Ras-like_GEF"/>
</dbReference>
<dbReference type="InterPro" id="IPR018490">
    <property type="entry name" value="cNMP-bd_dom_sf"/>
</dbReference>
<protein>
    <recommendedName>
        <fullName evidence="9">Rap guanine nucleotide exchange factor 4</fullName>
    </recommendedName>
</protein>
<dbReference type="Gene3D" id="3.40.50.300">
    <property type="entry name" value="P-loop containing nucleotide triphosphate hydrolases"/>
    <property type="match status" value="1"/>
</dbReference>
<dbReference type="GO" id="GO:0005886">
    <property type="term" value="C:plasma membrane"/>
    <property type="evidence" value="ECO:0007669"/>
    <property type="project" value="TreeGrafter"/>
</dbReference>
<dbReference type="SMART" id="SM00100">
    <property type="entry name" value="cNMP"/>
    <property type="match status" value="2"/>
</dbReference>
<accession>A0A2T7PBG6</accession>
<dbReference type="PROSITE" id="PS51419">
    <property type="entry name" value="RAB"/>
    <property type="match status" value="1"/>
</dbReference>
<proteinExistence type="predicted"/>
<dbReference type="Pfam" id="PF00027">
    <property type="entry name" value="cNMP_binding"/>
    <property type="match status" value="2"/>
</dbReference>
<dbReference type="Gene3D" id="3.10.20.90">
    <property type="entry name" value="Phosphatidylinositol 3-kinase Catalytic Subunit, Chain A, domain 1"/>
    <property type="match status" value="1"/>
</dbReference>
<dbReference type="SUPFAM" id="SSF51206">
    <property type="entry name" value="cAMP-binding domain-like"/>
    <property type="match status" value="2"/>
</dbReference>
<dbReference type="PROSITE" id="PS50042">
    <property type="entry name" value="CNMP_BINDING_3"/>
    <property type="match status" value="2"/>
</dbReference>
<dbReference type="SUPFAM" id="SSF46785">
    <property type="entry name" value="Winged helix' DNA-binding domain"/>
    <property type="match status" value="1"/>
</dbReference>
<keyword evidence="8" id="KW-1185">Reference proteome</keyword>
<dbReference type="InterPro" id="IPR023578">
    <property type="entry name" value="Ras_GEF_dom_sf"/>
</dbReference>
<dbReference type="InterPro" id="IPR019804">
    <property type="entry name" value="Ras_G-nucl-exch_fac_CS"/>
</dbReference>
<keyword evidence="1 2" id="KW-0344">Guanine-nucleotide releasing factor</keyword>
<dbReference type="InterPro" id="IPR000651">
    <property type="entry name" value="Ras-like_Gua-exchang_fac_N"/>
</dbReference>
<evidence type="ECO:0000313" key="8">
    <source>
        <dbReference type="Proteomes" id="UP000245119"/>
    </source>
</evidence>
<dbReference type="PROSITE" id="PS51421">
    <property type="entry name" value="RAS"/>
    <property type="match status" value="1"/>
</dbReference>
<dbReference type="GO" id="GO:0005085">
    <property type="term" value="F:guanyl-nucleotide exchange factor activity"/>
    <property type="evidence" value="ECO:0007669"/>
    <property type="project" value="UniProtKB-KW"/>
</dbReference>
<dbReference type="GO" id="GO:0005525">
    <property type="term" value="F:GTP binding"/>
    <property type="evidence" value="ECO:0007669"/>
    <property type="project" value="InterPro"/>
</dbReference>
<dbReference type="PANTHER" id="PTHR23113:SF327">
    <property type="entry name" value="EXCHANGE PROTEIN DIRECTLY ACTIVATED BY CAMP, ISOFORM E"/>
    <property type="match status" value="1"/>
</dbReference>
<dbReference type="PROSITE" id="PS50212">
    <property type="entry name" value="RASGEF_NTER"/>
    <property type="match status" value="1"/>
</dbReference>
<evidence type="ECO:0000256" key="2">
    <source>
        <dbReference type="PROSITE-ProRule" id="PRU00168"/>
    </source>
</evidence>
<feature type="domain" description="N-terminal Ras-GEF" evidence="6">
    <location>
        <begin position="539"/>
        <end position="666"/>
    </location>
</feature>
<evidence type="ECO:0000259" key="5">
    <source>
        <dbReference type="PROSITE" id="PS50186"/>
    </source>
</evidence>
<dbReference type="PROSITE" id="PS50009">
    <property type="entry name" value="RASGEF_CAT"/>
    <property type="match status" value="1"/>
</dbReference>
<feature type="domain" description="Cyclic nucleotide-binding" evidence="4">
    <location>
        <begin position="400"/>
        <end position="501"/>
    </location>
</feature>
<dbReference type="PANTHER" id="PTHR23113">
    <property type="entry name" value="GUANINE NUCLEOTIDE EXCHANGE FACTOR"/>
    <property type="match status" value="1"/>
</dbReference>
<dbReference type="SMART" id="SM00174">
    <property type="entry name" value="RHO"/>
    <property type="match status" value="1"/>
</dbReference>
<dbReference type="Gene3D" id="2.60.120.10">
    <property type="entry name" value="Jelly Rolls"/>
    <property type="match status" value="2"/>
</dbReference>
<name>A0A2T7PBG6_POMCA</name>
<dbReference type="STRING" id="400727.A0A2T7PBG6"/>
<dbReference type="PROSITE" id="PS50186">
    <property type="entry name" value="DEP"/>
    <property type="match status" value="1"/>
</dbReference>
<dbReference type="SMART" id="SM00176">
    <property type="entry name" value="RAN"/>
    <property type="match status" value="1"/>
</dbReference>
<dbReference type="SMART" id="SM00173">
    <property type="entry name" value="RAS"/>
    <property type="match status" value="1"/>
</dbReference>
<feature type="domain" description="Cyclic nucleotide-binding" evidence="4">
    <location>
        <begin position="89"/>
        <end position="177"/>
    </location>
</feature>
<dbReference type="InterPro" id="IPR001806">
    <property type="entry name" value="Small_GTPase"/>
</dbReference>
<organism evidence="7 8">
    <name type="scientific">Pomacea canaliculata</name>
    <name type="common">Golden apple snail</name>
    <dbReference type="NCBI Taxonomy" id="400727"/>
    <lineage>
        <taxon>Eukaryota</taxon>
        <taxon>Metazoa</taxon>
        <taxon>Spiralia</taxon>
        <taxon>Lophotrochozoa</taxon>
        <taxon>Mollusca</taxon>
        <taxon>Gastropoda</taxon>
        <taxon>Caenogastropoda</taxon>
        <taxon>Architaenioglossa</taxon>
        <taxon>Ampullarioidea</taxon>
        <taxon>Ampullariidae</taxon>
        <taxon>Pomacea</taxon>
    </lineage>
</organism>
<dbReference type="SMART" id="SM00147">
    <property type="entry name" value="RasGEF"/>
    <property type="match status" value="1"/>
</dbReference>
<dbReference type="InterPro" id="IPR001895">
    <property type="entry name" value="RASGEF_cat_dom"/>
</dbReference>
<dbReference type="SUPFAM" id="SSF52540">
    <property type="entry name" value="P-loop containing nucleoside triphosphate hydrolases"/>
    <property type="match status" value="1"/>
</dbReference>
<gene>
    <name evidence="7" type="ORF">C0Q70_10039</name>
</gene>
<dbReference type="Pfam" id="PF00071">
    <property type="entry name" value="Ras"/>
    <property type="match status" value="1"/>
</dbReference>